<dbReference type="RefSeq" id="XP_040764515.1">
    <property type="nucleotide sequence ID" value="XM_040901305.1"/>
</dbReference>
<dbReference type="EMBL" id="KV427622">
    <property type="protein sequence ID" value="KZT06775.1"/>
    <property type="molecule type" value="Genomic_DNA"/>
</dbReference>
<evidence type="ECO:0000313" key="1">
    <source>
        <dbReference type="EMBL" id="KZT06775.1"/>
    </source>
</evidence>
<dbReference type="GeneID" id="63818337"/>
<protein>
    <submittedName>
        <fullName evidence="1">Uncharacterized protein</fullName>
    </submittedName>
</protein>
<sequence>MEEGATRDKDDEEQIESNKKGVEYILVLLLRRFLANWHSLYTCEMKILLRQNITDNEIIQWRAEHIKYHLSKGEVSQVLTFPASPLRGQEFGSRLLSRRWLHGAKPMARPIVAVPYYIHARYYSPTPVAQVAPGPLTSVLRAQIPTPRALSVPWCGAVASRLLDCEQPGTP</sequence>
<dbReference type="InParanoid" id="A0A165ED51"/>
<accession>A0A165ED51</accession>
<gene>
    <name evidence="1" type="ORF">LAESUDRAFT_136474</name>
</gene>
<name>A0A165ED51_9APHY</name>
<dbReference type="AlphaFoldDB" id="A0A165ED51"/>
<keyword evidence="2" id="KW-1185">Reference proteome</keyword>
<reference evidence="1 2" key="1">
    <citation type="journal article" date="2016" name="Mol. Biol. Evol.">
        <title>Comparative Genomics of Early-Diverging Mushroom-Forming Fungi Provides Insights into the Origins of Lignocellulose Decay Capabilities.</title>
        <authorList>
            <person name="Nagy L.G."/>
            <person name="Riley R."/>
            <person name="Tritt A."/>
            <person name="Adam C."/>
            <person name="Daum C."/>
            <person name="Floudas D."/>
            <person name="Sun H."/>
            <person name="Yadav J.S."/>
            <person name="Pangilinan J."/>
            <person name="Larsson K.H."/>
            <person name="Matsuura K."/>
            <person name="Barry K."/>
            <person name="Labutti K."/>
            <person name="Kuo R."/>
            <person name="Ohm R.A."/>
            <person name="Bhattacharya S.S."/>
            <person name="Shirouzu T."/>
            <person name="Yoshinaga Y."/>
            <person name="Martin F.M."/>
            <person name="Grigoriev I.V."/>
            <person name="Hibbett D.S."/>
        </authorList>
    </citation>
    <scope>NUCLEOTIDE SEQUENCE [LARGE SCALE GENOMIC DNA]</scope>
    <source>
        <strain evidence="1 2">93-53</strain>
    </source>
</reference>
<organism evidence="1 2">
    <name type="scientific">Laetiporus sulphureus 93-53</name>
    <dbReference type="NCBI Taxonomy" id="1314785"/>
    <lineage>
        <taxon>Eukaryota</taxon>
        <taxon>Fungi</taxon>
        <taxon>Dikarya</taxon>
        <taxon>Basidiomycota</taxon>
        <taxon>Agaricomycotina</taxon>
        <taxon>Agaricomycetes</taxon>
        <taxon>Polyporales</taxon>
        <taxon>Laetiporus</taxon>
    </lineage>
</organism>
<proteinExistence type="predicted"/>
<evidence type="ECO:0000313" key="2">
    <source>
        <dbReference type="Proteomes" id="UP000076871"/>
    </source>
</evidence>
<dbReference type="Proteomes" id="UP000076871">
    <property type="component" value="Unassembled WGS sequence"/>
</dbReference>